<feature type="region of interest" description="Disordered" evidence="1">
    <location>
        <begin position="443"/>
        <end position="500"/>
    </location>
</feature>
<organism evidence="2 3">
    <name type="scientific">Paramarasmius palmivorus</name>
    <dbReference type="NCBI Taxonomy" id="297713"/>
    <lineage>
        <taxon>Eukaryota</taxon>
        <taxon>Fungi</taxon>
        <taxon>Dikarya</taxon>
        <taxon>Basidiomycota</taxon>
        <taxon>Agaricomycotina</taxon>
        <taxon>Agaricomycetes</taxon>
        <taxon>Agaricomycetidae</taxon>
        <taxon>Agaricales</taxon>
        <taxon>Marasmiineae</taxon>
        <taxon>Marasmiaceae</taxon>
        <taxon>Paramarasmius</taxon>
    </lineage>
</organism>
<feature type="compositionally biased region" description="Polar residues" evidence="1">
    <location>
        <begin position="398"/>
        <end position="418"/>
    </location>
</feature>
<name>A0AAW0AWD5_9AGAR</name>
<protein>
    <submittedName>
        <fullName evidence="2">Uncharacterized protein</fullName>
    </submittedName>
</protein>
<evidence type="ECO:0000313" key="2">
    <source>
        <dbReference type="EMBL" id="KAK7017093.1"/>
    </source>
</evidence>
<comment type="caution">
    <text evidence="2">The sequence shown here is derived from an EMBL/GenBank/DDBJ whole genome shotgun (WGS) entry which is preliminary data.</text>
</comment>
<dbReference type="Proteomes" id="UP001383192">
    <property type="component" value="Unassembled WGS sequence"/>
</dbReference>
<evidence type="ECO:0000256" key="1">
    <source>
        <dbReference type="SAM" id="MobiDB-lite"/>
    </source>
</evidence>
<feature type="compositionally biased region" description="Polar residues" evidence="1">
    <location>
        <begin position="454"/>
        <end position="466"/>
    </location>
</feature>
<proteinExistence type="predicted"/>
<dbReference type="AlphaFoldDB" id="A0AAW0AWD5"/>
<gene>
    <name evidence="2" type="ORF">VNI00_018685</name>
</gene>
<keyword evidence="3" id="KW-1185">Reference proteome</keyword>
<evidence type="ECO:0000313" key="3">
    <source>
        <dbReference type="Proteomes" id="UP001383192"/>
    </source>
</evidence>
<reference evidence="2 3" key="1">
    <citation type="submission" date="2024-01" db="EMBL/GenBank/DDBJ databases">
        <title>A draft genome for a cacao thread blight-causing isolate of Paramarasmius palmivorus.</title>
        <authorList>
            <person name="Baruah I.K."/>
            <person name="Bukari Y."/>
            <person name="Amoako-Attah I."/>
            <person name="Meinhardt L.W."/>
            <person name="Bailey B.A."/>
            <person name="Cohen S.P."/>
        </authorList>
    </citation>
    <scope>NUCLEOTIDE SEQUENCE [LARGE SCALE GENOMIC DNA]</scope>
    <source>
        <strain evidence="2 3">GH-12</strain>
    </source>
</reference>
<sequence length="516" mass="58168">MLDNDTSLKFFGQFRLKALSQYVIDAACFSTWINPYQGTFVDHLLPKVREHNRRHCPRKEEEPVWTKRHAYLHGMFCDLPDELPMDVIGEFRFDTVYSPSLAPAARWPDRSWDQPGTLSQWASTSGTLYWGLPGTSCHPKSTKSSRCQELPDTPWCWATKGLRGGELVQDRAIRFTLCDRECFVQLITPWSKQFEYSWLSQSSRVIDVFKADQMIGNYFIPICANFKLISMPRSHYCHGGGGIKSSHSRAIDLDRDHLFAFTPHSRMKYSVLAESSTEKAPPIYLFLYPPPKSISEIVSSIEGHTRTHFWSFDENGQSEMSDEVCERWEVPQLTFSVEPYSRLQSWPKQAYTALHEWQIAQGFDPTTADFARHLGLPELEIIGTKTASKNRFEEATEDQASSSSNTATVADSNSTASRSETHNVVKPVVECGEADAIAAKVEDTDEHHQAALTDVNTNTPGSQITSVVRDAPDETGTDNHTTETKDTGDQEPKETNSKSWWSWEAIAGSGISAFAI</sequence>
<feature type="region of interest" description="Disordered" evidence="1">
    <location>
        <begin position="392"/>
        <end position="427"/>
    </location>
</feature>
<dbReference type="EMBL" id="JAYKXP010000259">
    <property type="protein sequence ID" value="KAK7017093.1"/>
    <property type="molecule type" value="Genomic_DNA"/>
</dbReference>
<feature type="compositionally biased region" description="Basic and acidic residues" evidence="1">
    <location>
        <begin position="480"/>
        <end position="496"/>
    </location>
</feature>
<accession>A0AAW0AWD5</accession>